<protein>
    <recommendedName>
        <fullName evidence="3">Integron-associated effector binding protein domain-containing protein</fullName>
    </recommendedName>
</protein>
<dbReference type="EMBL" id="AUYB01000078">
    <property type="protein sequence ID" value="KZN43576.1"/>
    <property type="molecule type" value="Genomic_DNA"/>
</dbReference>
<comment type="caution">
    <text evidence="1">The sequence shown here is derived from an EMBL/GenBank/DDBJ whole genome shotgun (WGS) entry which is preliminary data.</text>
</comment>
<dbReference type="Gene3D" id="3.20.80.10">
    <property type="entry name" value="Regulatory factor, effector binding domain"/>
    <property type="match status" value="1"/>
</dbReference>
<evidence type="ECO:0000313" key="2">
    <source>
        <dbReference type="Proteomes" id="UP000076643"/>
    </source>
</evidence>
<dbReference type="InterPro" id="IPR011256">
    <property type="entry name" value="Reg_factor_effector_dom_sf"/>
</dbReference>
<organism evidence="1 2">
    <name type="scientific">Pseudoalteromonas luteoviolacea DSM 6061</name>
    <dbReference type="NCBI Taxonomy" id="1365250"/>
    <lineage>
        <taxon>Bacteria</taxon>
        <taxon>Pseudomonadati</taxon>
        <taxon>Pseudomonadota</taxon>
        <taxon>Gammaproteobacteria</taxon>
        <taxon>Alteromonadales</taxon>
        <taxon>Pseudoalteromonadaceae</taxon>
        <taxon>Pseudoalteromonas</taxon>
    </lineage>
</organism>
<dbReference type="Proteomes" id="UP000076643">
    <property type="component" value="Unassembled WGS sequence"/>
</dbReference>
<evidence type="ECO:0008006" key="3">
    <source>
        <dbReference type="Google" id="ProtNLM"/>
    </source>
</evidence>
<dbReference type="RefSeq" id="WP_063358377.1">
    <property type="nucleotide sequence ID" value="NZ_AQHB01000025.1"/>
</dbReference>
<proteinExistence type="predicted"/>
<reference evidence="1 2" key="1">
    <citation type="submission" date="2013-07" db="EMBL/GenBank/DDBJ databases">
        <title>Comparative Genomic and Metabolomic Analysis of Twelve Strains of Pseudoalteromonas luteoviolacea.</title>
        <authorList>
            <person name="Vynne N.G."/>
            <person name="Mansson M."/>
            <person name="Gram L."/>
        </authorList>
    </citation>
    <scope>NUCLEOTIDE SEQUENCE [LARGE SCALE GENOMIC DNA]</scope>
    <source>
        <strain evidence="1 2">DSM 6061</strain>
    </source>
</reference>
<sequence>MNLASSILVSGVIVLSVWGVALLQPTQAVALTKQKSPTLNNEQTQAAIEGTSATSKRHNLTTKHLNKIIIQGNTANIATSDVTRLWQDFSDNERLNGNLKKAPNAVYVYYRNFSANFDSATVTIGYPVGNLTKPSATTTIASADYHPLLSRKKYTQKQLEEAWQAIDYRRNIQHVVEVHYLSENGDTTATEMLIRYGEQ</sequence>
<accession>A0A166YVY1</accession>
<evidence type="ECO:0000313" key="1">
    <source>
        <dbReference type="EMBL" id="KZN43576.1"/>
    </source>
</evidence>
<name>A0A166YVY1_9GAMM</name>
<keyword evidence="2" id="KW-1185">Reference proteome</keyword>
<dbReference type="PATRIC" id="fig|1365250.3.peg.656"/>
<gene>
    <name evidence="1" type="ORF">N475_08380</name>
</gene>
<dbReference type="AlphaFoldDB" id="A0A166YVY1"/>